<dbReference type="AlphaFoldDB" id="A0A9D7E508"/>
<dbReference type="Proteomes" id="UP000807785">
    <property type="component" value="Unassembled WGS sequence"/>
</dbReference>
<evidence type="ECO:0000256" key="4">
    <source>
        <dbReference type="ARBA" id="ARBA00023136"/>
    </source>
</evidence>
<feature type="transmembrane region" description="Helical" evidence="5">
    <location>
        <begin position="15"/>
        <end position="40"/>
    </location>
</feature>
<evidence type="ECO:0000256" key="3">
    <source>
        <dbReference type="ARBA" id="ARBA00022989"/>
    </source>
</evidence>
<keyword evidence="4 5" id="KW-0472">Membrane</keyword>
<dbReference type="GO" id="GO:0016020">
    <property type="term" value="C:membrane"/>
    <property type="evidence" value="ECO:0007669"/>
    <property type="project" value="UniProtKB-SubCell"/>
</dbReference>
<evidence type="ECO:0000313" key="7">
    <source>
        <dbReference type="Proteomes" id="UP000807785"/>
    </source>
</evidence>
<sequence>MKSGSTIKWLWNEPLVYGIWGTTILLLTGVYVWATVIFGGRFSNLTHRGIITSGPYRYTKHPAYIAKNISWWLVAVPFVVTESLAVSLKQCLLLLMVNGIYYLRAKTEERHLSRDPDYVRYARWIDRHGLLRWMNRMPLIGTLARLRLASIGERNPRGAKPADGAGSI</sequence>
<dbReference type="InterPro" id="IPR007269">
    <property type="entry name" value="ICMT_MeTrfase"/>
</dbReference>
<accession>A0A9D7E508</accession>
<name>A0A9D7E508_9PROT</name>
<evidence type="ECO:0000313" key="6">
    <source>
        <dbReference type="EMBL" id="MBK6974164.1"/>
    </source>
</evidence>
<dbReference type="Gene3D" id="1.20.120.1630">
    <property type="match status" value="1"/>
</dbReference>
<evidence type="ECO:0000256" key="5">
    <source>
        <dbReference type="SAM" id="Phobius"/>
    </source>
</evidence>
<comment type="subcellular location">
    <subcellularLocation>
        <location evidence="1">Membrane</location>
        <topology evidence="1">Multi-pass membrane protein</topology>
    </subcellularLocation>
</comment>
<organism evidence="6 7">
    <name type="scientific">Candidatus Methylophosphatis roskildensis</name>
    <dbReference type="NCBI Taxonomy" id="2899263"/>
    <lineage>
        <taxon>Bacteria</taxon>
        <taxon>Pseudomonadati</taxon>
        <taxon>Pseudomonadota</taxon>
        <taxon>Betaproteobacteria</taxon>
        <taxon>Nitrosomonadales</taxon>
        <taxon>Sterolibacteriaceae</taxon>
        <taxon>Candidatus Methylophosphatis</taxon>
    </lineage>
</organism>
<dbReference type="GO" id="GO:0004671">
    <property type="term" value="F:protein C-terminal S-isoprenylcysteine carboxyl O-methyltransferase activity"/>
    <property type="evidence" value="ECO:0007669"/>
    <property type="project" value="InterPro"/>
</dbReference>
<keyword evidence="2 5" id="KW-0812">Transmembrane</keyword>
<dbReference type="EMBL" id="JADJEV010000004">
    <property type="protein sequence ID" value="MBK6974164.1"/>
    <property type="molecule type" value="Genomic_DNA"/>
</dbReference>
<proteinExistence type="predicted"/>
<reference evidence="6" key="1">
    <citation type="submission" date="2020-10" db="EMBL/GenBank/DDBJ databases">
        <title>Connecting structure to function with the recovery of over 1000 high-quality activated sludge metagenome-assembled genomes encoding full-length rRNA genes using long-read sequencing.</title>
        <authorList>
            <person name="Singleton C.M."/>
            <person name="Petriglieri F."/>
            <person name="Kristensen J.M."/>
            <person name="Kirkegaard R.H."/>
            <person name="Michaelsen T.Y."/>
            <person name="Andersen M.H."/>
            <person name="Karst S.M."/>
            <person name="Dueholm M.S."/>
            <person name="Nielsen P.H."/>
            <person name="Albertsen M."/>
        </authorList>
    </citation>
    <scope>NUCLEOTIDE SEQUENCE</scope>
    <source>
        <strain evidence="6">Bjer_18-Q3-R1-45_BAT3C.347</strain>
    </source>
</reference>
<gene>
    <name evidence="6" type="ORF">IPH26_14885</name>
</gene>
<evidence type="ECO:0000256" key="2">
    <source>
        <dbReference type="ARBA" id="ARBA00022692"/>
    </source>
</evidence>
<keyword evidence="3 5" id="KW-1133">Transmembrane helix</keyword>
<protein>
    <submittedName>
        <fullName evidence="6">DUF1295 domain-containing protein</fullName>
    </submittedName>
</protein>
<comment type="caution">
    <text evidence="6">The sequence shown here is derived from an EMBL/GenBank/DDBJ whole genome shotgun (WGS) entry which is preliminary data.</text>
</comment>
<evidence type="ECO:0000256" key="1">
    <source>
        <dbReference type="ARBA" id="ARBA00004141"/>
    </source>
</evidence>
<dbReference type="Pfam" id="PF04140">
    <property type="entry name" value="ICMT"/>
    <property type="match status" value="1"/>
</dbReference>